<dbReference type="FunFam" id="1.20.5.190:FF:000003">
    <property type="entry name" value="Calmodulin-binding transcription activator 2"/>
    <property type="match status" value="1"/>
</dbReference>
<dbReference type="GO" id="GO:0003712">
    <property type="term" value="F:transcription coregulator activity"/>
    <property type="evidence" value="ECO:0007669"/>
    <property type="project" value="TreeGrafter"/>
</dbReference>
<keyword evidence="4" id="KW-0106">Calcium</keyword>
<keyword evidence="3" id="KW-0677">Repeat</keyword>
<dbReference type="GO" id="GO:0005516">
    <property type="term" value="F:calmodulin binding"/>
    <property type="evidence" value="ECO:0007669"/>
    <property type="project" value="UniProtKB-KW"/>
</dbReference>
<dbReference type="PROSITE" id="PS50297">
    <property type="entry name" value="ANK_REP_REGION"/>
    <property type="match status" value="1"/>
</dbReference>
<evidence type="ECO:0000256" key="12">
    <source>
        <dbReference type="PROSITE-ProRule" id="PRU00023"/>
    </source>
</evidence>
<dbReference type="SMART" id="SM00015">
    <property type="entry name" value="IQ"/>
    <property type="match status" value="3"/>
</dbReference>
<evidence type="ECO:0000256" key="13">
    <source>
        <dbReference type="SAM" id="MobiDB-lite"/>
    </source>
</evidence>
<evidence type="ECO:0000256" key="5">
    <source>
        <dbReference type="ARBA" id="ARBA00022860"/>
    </source>
</evidence>
<dbReference type="GO" id="GO:0006357">
    <property type="term" value="P:regulation of transcription by RNA polymerase II"/>
    <property type="evidence" value="ECO:0007669"/>
    <property type="project" value="TreeGrafter"/>
</dbReference>
<dbReference type="Pfam" id="PF00612">
    <property type="entry name" value="IQ"/>
    <property type="match status" value="2"/>
</dbReference>
<dbReference type="InterPro" id="IPR013783">
    <property type="entry name" value="Ig-like_fold"/>
</dbReference>
<evidence type="ECO:0000256" key="6">
    <source>
        <dbReference type="ARBA" id="ARBA00023015"/>
    </source>
</evidence>
<dbReference type="InterPro" id="IPR014756">
    <property type="entry name" value="Ig_E-set"/>
</dbReference>
<dbReference type="PANTHER" id="PTHR23335">
    <property type="entry name" value="CALMODULIN-BINDING TRANSCRIPTION ACTIVATOR CAMTA"/>
    <property type="match status" value="1"/>
</dbReference>
<dbReference type="InterPro" id="IPR000048">
    <property type="entry name" value="IQ_motif_EF-hand-BS"/>
</dbReference>
<dbReference type="GO" id="GO:0005634">
    <property type="term" value="C:nucleus"/>
    <property type="evidence" value="ECO:0007669"/>
    <property type="project" value="UniProtKB-SubCell"/>
</dbReference>
<keyword evidence="9" id="KW-0010">Activator</keyword>
<sequence length="1149" mass="128995">MEVLCETLEHSLAPLSLTNYLYHTVDGTLSNIASVAHVRPIALQSQLHIDFGNGPYDDSLTKFEFGFKEKGKIYLHASGEDRRDGSMNTLFLFTTEKWMRFAAQCLFTHYVVFAKDQRINDRKTVEMIEEGTLLRQDDISCFCNMPIECCIYRGYMSGTTALYEPSQSSYSQGSTEEINSKFVLENFDANHHNKFERLENSDKNSQPQVNHLLRNLEAQLSLDDDDNSIYFKENLLEYSCENDDIQVLEDFPNGGTMVSFAHENLLLGSDRGHRVNEVGKQQNSATVQLPKISGDHESQQNQPLCSDSPSWTDVLQLSSKSAGMESHGRRSNFLACNGIPDSSISRDPLPTNSGRENMPIYSFGASENLSSCTAEEKPNGHEISESDLRHQLSATRRFLLGSKDSIESPSTISQLKMFGEHHSSAEGSFEANGRKENSSDWIETIPIALGNNANSADFSSIFYHSQFGASLATDLSSQRRRFSICEVVITGEFLCDPLESSWAVMFGDIEVPLEIVQEGVLRCWAPQHSTGKVDLCITSGNRKSCSEVREFEFRAKLTTSSYIDHLSVVGTAKDSEEILLLARLSQMLLVNSTIEKGPIDNQVGKSRKLKATDDHWKQIIEALKIDCDNSLDSKDWIMLELLKDKLLNWLSMKHQNNKQADCLLSKQEHGIIHLISGLGYEWALNLILEHGVGINFRDENGWTALHWAAFCGREKMVAALLAAGASAELVTDPTAQDPVGKTPGFLASARGHTGLAGYLSEVALTSHLSSLTIEESEISEGSSEVEAVKAVESISQRSVEKHGETEDELSLKDSLAAVRNAALAAARIQAAFRAHSFRKRLQKTALSLSCDDYGMTPGDIQALSAVSRLHRPSSSSQDQNSDRAALSIQKKYRGWKGRRDFLTLRQHVVKIQAHVRGHQVRKKYREILWTVGVVEKVILRWRRKGAGLRGFRAEPEITDEDDDDNDITKIFRRQKVDGAIDEAVSRVLSMVDSPDARQQYRRMLERYHKAKVSERKKKNERLELVHQALRQLLEERRVPHVFLEMLERDAIAEEIRGVRKQNLVTHRLLSALIVVTLVWQLNEVSLLLMAREKLRNPLKAIGDAVKGLVRGCGRRRLQKQQIETNGLPPIPVPDQTRVDLPPLDLDGRR</sequence>
<comment type="subcellular location">
    <subcellularLocation>
        <location evidence="1">Nucleus</location>
    </subcellularLocation>
</comment>
<comment type="similarity">
    <text evidence="2">Belongs to the CAMTA family.</text>
</comment>
<evidence type="ECO:0000313" key="14">
    <source>
        <dbReference type="EMBL" id="KAG6524609.1"/>
    </source>
</evidence>
<dbReference type="InterPro" id="IPR002110">
    <property type="entry name" value="Ankyrin_rpt"/>
</dbReference>
<dbReference type="GO" id="GO:0003690">
    <property type="term" value="F:double-stranded DNA binding"/>
    <property type="evidence" value="ECO:0007669"/>
    <property type="project" value="TreeGrafter"/>
</dbReference>
<proteinExistence type="inferred from homology"/>
<name>A0A8J5LS36_ZINOF</name>
<evidence type="ECO:0000256" key="4">
    <source>
        <dbReference type="ARBA" id="ARBA00022837"/>
    </source>
</evidence>
<evidence type="ECO:0000256" key="8">
    <source>
        <dbReference type="ARBA" id="ARBA00023125"/>
    </source>
</evidence>
<dbReference type="Pfam" id="PF12796">
    <property type="entry name" value="Ank_2"/>
    <property type="match status" value="1"/>
</dbReference>
<dbReference type="InterPro" id="IPR036770">
    <property type="entry name" value="Ankyrin_rpt-contain_sf"/>
</dbReference>
<dbReference type="PROSITE" id="PS50088">
    <property type="entry name" value="ANK_REPEAT"/>
    <property type="match status" value="1"/>
</dbReference>
<evidence type="ECO:0000256" key="11">
    <source>
        <dbReference type="ARBA" id="ARBA00023242"/>
    </source>
</evidence>
<dbReference type="Gene3D" id="2.60.40.10">
    <property type="entry name" value="Immunoglobulins"/>
    <property type="match status" value="1"/>
</dbReference>
<dbReference type="AlphaFoldDB" id="A0A8J5LS36"/>
<keyword evidence="15" id="KW-1185">Reference proteome</keyword>
<dbReference type="SMART" id="SM00248">
    <property type="entry name" value="ANK"/>
    <property type="match status" value="1"/>
</dbReference>
<keyword evidence="8" id="KW-0238">DNA-binding</keyword>
<comment type="caution">
    <text evidence="14">The sequence shown here is derived from an EMBL/GenBank/DDBJ whole genome shotgun (WGS) entry which is preliminary data.</text>
</comment>
<dbReference type="PROSITE" id="PS50096">
    <property type="entry name" value="IQ"/>
    <property type="match status" value="3"/>
</dbReference>
<dbReference type="SUPFAM" id="SSF52540">
    <property type="entry name" value="P-loop containing nucleoside triphosphate hydrolases"/>
    <property type="match status" value="1"/>
</dbReference>
<keyword evidence="6" id="KW-0805">Transcription regulation</keyword>
<dbReference type="Gene3D" id="1.20.5.190">
    <property type="match status" value="1"/>
</dbReference>
<dbReference type="Proteomes" id="UP000734854">
    <property type="component" value="Unassembled WGS sequence"/>
</dbReference>
<feature type="repeat" description="ANK" evidence="12">
    <location>
        <begin position="700"/>
        <end position="732"/>
    </location>
</feature>
<dbReference type="SUPFAM" id="SSF81296">
    <property type="entry name" value="E set domains"/>
    <property type="match status" value="1"/>
</dbReference>
<evidence type="ECO:0000256" key="1">
    <source>
        <dbReference type="ARBA" id="ARBA00004123"/>
    </source>
</evidence>
<evidence type="ECO:0000256" key="2">
    <source>
        <dbReference type="ARBA" id="ARBA00008267"/>
    </source>
</evidence>
<evidence type="ECO:0000256" key="9">
    <source>
        <dbReference type="ARBA" id="ARBA00023159"/>
    </source>
</evidence>
<evidence type="ECO:0000256" key="7">
    <source>
        <dbReference type="ARBA" id="ARBA00023043"/>
    </source>
</evidence>
<reference evidence="14 15" key="1">
    <citation type="submission" date="2020-08" db="EMBL/GenBank/DDBJ databases">
        <title>Plant Genome Project.</title>
        <authorList>
            <person name="Zhang R.-G."/>
        </authorList>
    </citation>
    <scope>NUCLEOTIDE SEQUENCE [LARGE SCALE GENOMIC DNA]</scope>
    <source>
        <tissue evidence="14">Rhizome</tissue>
    </source>
</reference>
<feature type="region of interest" description="Disordered" evidence="13">
    <location>
        <begin position="1123"/>
        <end position="1149"/>
    </location>
</feature>
<evidence type="ECO:0000313" key="15">
    <source>
        <dbReference type="Proteomes" id="UP000734854"/>
    </source>
</evidence>
<accession>A0A8J5LS36</accession>
<keyword evidence="7 12" id="KW-0040">ANK repeat</keyword>
<dbReference type="EMBL" id="JACMSC010000004">
    <property type="protein sequence ID" value="KAG6524609.1"/>
    <property type="molecule type" value="Genomic_DNA"/>
</dbReference>
<keyword evidence="5" id="KW-0112">Calmodulin-binding</keyword>
<dbReference type="PANTHER" id="PTHR23335:SF1">
    <property type="entry name" value="CALMODULIN-BINDING TRANSCRIPTION ACTIVATOR, ISOFORM F"/>
    <property type="match status" value="1"/>
</dbReference>
<dbReference type="InterPro" id="IPR027417">
    <property type="entry name" value="P-loop_NTPase"/>
</dbReference>
<keyword evidence="11" id="KW-0539">Nucleus</keyword>
<keyword evidence="10" id="KW-0804">Transcription</keyword>
<evidence type="ECO:0000256" key="3">
    <source>
        <dbReference type="ARBA" id="ARBA00022737"/>
    </source>
</evidence>
<protein>
    <submittedName>
        <fullName evidence="14">Uncharacterized protein</fullName>
    </submittedName>
</protein>
<gene>
    <name evidence="14" type="ORF">ZIOFF_014543</name>
</gene>
<organism evidence="14 15">
    <name type="scientific">Zingiber officinale</name>
    <name type="common">Ginger</name>
    <name type="synonym">Amomum zingiber</name>
    <dbReference type="NCBI Taxonomy" id="94328"/>
    <lineage>
        <taxon>Eukaryota</taxon>
        <taxon>Viridiplantae</taxon>
        <taxon>Streptophyta</taxon>
        <taxon>Embryophyta</taxon>
        <taxon>Tracheophyta</taxon>
        <taxon>Spermatophyta</taxon>
        <taxon>Magnoliopsida</taxon>
        <taxon>Liliopsida</taxon>
        <taxon>Zingiberales</taxon>
        <taxon>Zingiberaceae</taxon>
        <taxon>Zingiber</taxon>
    </lineage>
</organism>
<dbReference type="SUPFAM" id="SSF48403">
    <property type="entry name" value="Ankyrin repeat"/>
    <property type="match status" value="1"/>
</dbReference>
<evidence type="ECO:0000256" key="10">
    <source>
        <dbReference type="ARBA" id="ARBA00023163"/>
    </source>
</evidence>
<dbReference type="Gene3D" id="1.25.40.20">
    <property type="entry name" value="Ankyrin repeat-containing domain"/>
    <property type="match status" value="1"/>
</dbReference>